<dbReference type="EMBL" id="DS469550">
    <property type="protein sequence ID" value="EDO43801.1"/>
    <property type="molecule type" value="Genomic_DNA"/>
</dbReference>
<feature type="compositionally biased region" description="Gly residues" evidence="1">
    <location>
        <begin position="314"/>
        <end position="325"/>
    </location>
</feature>
<feature type="compositionally biased region" description="Basic and acidic residues" evidence="1">
    <location>
        <begin position="57"/>
        <end position="81"/>
    </location>
</feature>
<dbReference type="OMA" id="CHMIMLL"/>
<name>A7RXM4_NEMVE</name>
<reference evidence="2 3" key="1">
    <citation type="journal article" date="2007" name="Science">
        <title>Sea anemone genome reveals ancestral eumetazoan gene repertoire and genomic organization.</title>
        <authorList>
            <person name="Putnam N.H."/>
            <person name="Srivastava M."/>
            <person name="Hellsten U."/>
            <person name="Dirks B."/>
            <person name="Chapman J."/>
            <person name="Salamov A."/>
            <person name="Terry A."/>
            <person name="Shapiro H."/>
            <person name="Lindquist E."/>
            <person name="Kapitonov V.V."/>
            <person name="Jurka J."/>
            <person name="Genikhovich G."/>
            <person name="Grigoriev I.V."/>
            <person name="Lucas S.M."/>
            <person name="Steele R.E."/>
            <person name="Finnerty J.R."/>
            <person name="Technau U."/>
            <person name="Martindale M.Q."/>
            <person name="Rokhsar D.S."/>
        </authorList>
    </citation>
    <scope>NUCLEOTIDE SEQUENCE [LARGE SCALE GENOMIC DNA]</scope>
    <source>
        <strain evidence="3">CH2 X CH6</strain>
    </source>
</reference>
<feature type="compositionally biased region" description="Basic residues" evidence="1">
    <location>
        <begin position="554"/>
        <end position="569"/>
    </location>
</feature>
<proteinExistence type="predicted"/>
<protein>
    <submittedName>
        <fullName evidence="2">Uncharacterized protein</fullName>
    </submittedName>
</protein>
<keyword evidence="3" id="KW-1185">Reference proteome</keyword>
<feature type="compositionally biased region" description="Basic and acidic residues" evidence="1">
    <location>
        <begin position="89"/>
        <end position="100"/>
    </location>
</feature>
<dbReference type="Proteomes" id="UP000001593">
    <property type="component" value="Unassembled WGS sequence"/>
</dbReference>
<feature type="compositionally biased region" description="Low complexity" evidence="1">
    <location>
        <begin position="326"/>
        <end position="335"/>
    </location>
</feature>
<feature type="compositionally biased region" description="Basic and acidic residues" evidence="1">
    <location>
        <begin position="152"/>
        <end position="174"/>
    </location>
</feature>
<evidence type="ECO:0000313" key="2">
    <source>
        <dbReference type="EMBL" id="EDO43801.1"/>
    </source>
</evidence>
<gene>
    <name evidence="2" type="ORF">NEMVEDRAFT_v1g241386</name>
</gene>
<feature type="region of interest" description="Disordered" evidence="1">
    <location>
        <begin position="250"/>
        <end position="384"/>
    </location>
</feature>
<sequence length="569" mass="58637">MLLPMVVIVGGGGSCHMIMLLPMVIIVGGGVYAAPLDFDKSGEDQVKEAVQKAEEAAKHAAEESVSHGHKAETRVPADKLRSLASDLEESLREDKAEKKVTMHNRKHARPEESDDDVFQEKRVKEHRVHRKPSLSRLMGIGDMGDSGNSNSYKEDTKLEDRLAMEAEEEKKYEDGYGGSQWDSGAEKGASWASNIQRQDAAEKQSIQAQVASESAHELDEIQNAITSESQSSRGSASMGEQGASVIQVGSNGATKGFSSMEMGHNNEAGATSEAPSMKSFGSSSHDLSRLMAQSSKLSSSELEGPSQQQYTSDGGMGFGGQGGQEQAGMGQESMGTSQMGQEGAASIDSLEGGRSPLGPSSFTGGLGGRMEESSYGGRGEMAGILGRGESESSLQGMGAASYASNQQQSVMGGAATDNYQSMMGGGSMQSLGGDAGGSMQGLAGGGGIQSFGGGGAADLQTLGGGGGVQTLGGQTMQGVQSYGGGAGMQSFGGGGMAGMQFGGMQGFPSLGGGGGGAGMMAGQMGYKKRSHTAKLEKTQKASTQGSPAANTSKVSHHHHRHRHHHKRSN</sequence>
<accession>A7RXM4</accession>
<organism evidence="2 3">
    <name type="scientific">Nematostella vectensis</name>
    <name type="common">Starlet sea anemone</name>
    <dbReference type="NCBI Taxonomy" id="45351"/>
    <lineage>
        <taxon>Eukaryota</taxon>
        <taxon>Metazoa</taxon>
        <taxon>Cnidaria</taxon>
        <taxon>Anthozoa</taxon>
        <taxon>Hexacorallia</taxon>
        <taxon>Actiniaria</taxon>
        <taxon>Edwardsiidae</taxon>
        <taxon>Nematostella</taxon>
    </lineage>
</organism>
<dbReference type="AlphaFoldDB" id="A7RXM4"/>
<feature type="region of interest" description="Disordered" evidence="1">
    <location>
        <begin position="525"/>
        <end position="569"/>
    </location>
</feature>
<feature type="compositionally biased region" description="Basic residues" evidence="1">
    <location>
        <begin position="124"/>
        <end position="133"/>
    </location>
</feature>
<evidence type="ECO:0000313" key="3">
    <source>
        <dbReference type="Proteomes" id="UP000001593"/>
    </source>
</evidence>
<feature type="compositionally biased region" description="Polar residues" evidence="1">
    <location>
        <begin position="540"/>
        <end position="553"/>
    </location>
</feature>
<dbReference type="HOGENOM" id="CLU_479231_0_0_1"/>
<feature type="compositionally biased region" description="Polar residues" evidence="1">
    <location>
        <begin position="279"/>
        <end position="312"/>
    </location>
</feature>
<evidence type="ECO:0000256" key="1">
    <source>
        <dbReference type="SAM" id="MobiDB-lite"/>
    </source>
</evidence>
<dbReference type="InParanoid" id="A7RXM4"/>
<feature type="region of interest" description="Disordered" evidence="1">
    <location>
        <begin position="57"/>
        <end position="218"/>
    </location>
</feature>